<reference evidence="4 5" key="1">
    <citation type="submission" date="2018-06" db="EMBL/GenBank/DDBJ databases">
        <title>Mutators as drivers of adaptation in pathogenic bacteria and a risk factor for host jumps and vaccine escape.</title>
        <authorList>
            <person name="Barnes A.C."/>
            <person name="Silayeva O."/>
        </authorList>
    </citation>
    <scope>NUCLEOTIDE SEQUENCE [LARGE SCALE GENOMIC DNA]</scope>
    <source>
        <strain evidence="4 5">QMA0445</strain>
    </source>
</reference>
<evidence type="ECO:0000256" key="2">
    <source>
        <dbReference type="ARBA" id="ARBA00023002"/>
    </source>
</evidence>
<evidence type="ECO:0000256" key="1">
    <source>
        <dbReference type="ARBA" id="ARBA00022630"/>
    </source>
</evidence>
<dbReference type="InterPro" id="IPR001155">
    <property type="entry name" value="OxRdtase_FMN_N"/>
</dbReference>
<dbReference type="InterPro" id="IPR013785">
    <property type="entry name" value="Aldolase_TIM"/>
</dbReference>
<dbReference type="Gene3D" id="3.20.20.70">
    <property type="entry name" value="Aldolase class I"/>
    <property type="match status" value="1"/>
</dbReference>
<dbReference type="Proteomes" id="UP000269148">
    <property type="component" value="Unassembled WGS sequence"/>
</dbReference>
<dbReference type="OrthoDB" id="9806724at2"/>
<proteinExistence type="predicted"/>
<evidence type="ECO:0000313" key="5">
    <source>
        <dbReference type="Proteomes" id="UP000269148"/>
    </source>
</evidence>
<organism evidence="4 5">
    <name type="scientific">Streptococcus iniae</name>
    <name type="common">Streptococcus shiloi</name>
    <dbReference type="NCBI Taxonomy" id="1346"/>
    <lineage>
        <taxon>Bacteria</taxon>
        <taxon>Bacillati</taxon>
        <taxon>Bacillota</taxon>
        <taxon>Bacilli</taxon>
        <taxon>Lactobacillales</taxon>
        <taxon>Streptococcaceae</taxon>
        <taxon>Streptococcus</taxon>
    </lineage>
</organism>
<gene>
    <name evidence="4" type="ORF">DIY07_11045</name>
</gene>
<keyword evidence="2" id="KW-0560">Oxidoreductase</keyword>
<dbReference type="KEGG" id="siz:SI82_01150"/>
<evidence type="ECO:0000259" key="3">
    <source>
        <dbReference type="Pfam" id="PF00724"/>
    </source>
</evidence>
<accession>A0A1S1XTT1</accession>
<dbReference type="SUPFAM" id="SSF51395">
    <property type="entry name" value="FMN-linked oxidoreductases"/>
    <property type="match status" value="1"/>
</dbReference>
<dbReference type="AlphaFoldDB" id="A0A1S1XTT1"/>
<dbReference type="GO" id="GO:0010181">
    <property type="term" value="F:FMN binding"/>
    <property type="evidence" value="ECO:0007669"/>
    <property type="project" value="InterPro"/>
</dbReference>
<dbReference type="EMBL" id="QLQD01000089">
    <property type="protein sequence ID" value="RLU54204.1"/>
    <property type="molecule type" value="Genomic_DNA"/>
</dbReference>
<dbReference type="PANTHER" id="PTHR43656:SF2">
    <property type="entry name" value="BINDING OXIDOREDUCTASE, PUTATIVE (AFU_ORTHOLOGUE AFUA_2G08260)-RELATED"/>
    <property type="match status" value="1"/>
</dbReference>
<dbReference type="GeneID" id="35766707"/>
<dbReference type="InterPro" id="IPR051799">
    <property type="entry name" value="NADH_flavin_oxidoreductase"/>
</dbReference>
<keyword evidence="1" id="KW-0285">Flavoprotein</keyword>
<evidence type="ECO:0000313" key="4">
    <source>
        <dbReference type="EMBL" id="RLU54204.1"/>
    </source>
</evidence>
<dbReference type="RefSeq" id="WP_003098925.1">
    <property type="nucleotide sequence ID" value="NZ_CP010783.1"/>
</dbReference>
<comment type="caution">
    <text evidence="4">The sequence shown here is derived from an EMBL/GenBank/DDBJ whole genome shotgun (WGS) entry which is preliminary data.</text>
</comment>
<dbReference type="PANTHER" id="PTHR43656">
    <property type="entry name" value="BINDING OXIDOREDUCTASE, PUTATIVE (AFU_ORTHOLOGUE AFUA_2G08260)-RELATED"/>
    <property type="match status" value="1"/>
</dbReference>
<name>A0A1S1XTT1_STRIN</name>
<sequence>MKQLTDRLVLRHGAILDGRVVMPPMLTYSGQEGGFASSETLAYYGARSQAAAMVITEFHYVSETGGPCSRLGFPEQLGIQDDAHIPSIEAIARAIKKDGSKAILQLHHGGQQANGRAAKGLDVLAPSALDFDFLPYPVRELTNQEIDEIINDFGRATKRAIAAGFDGVEIHGANHYLLQQFFSKNSNRRQDSWGGSLEKRMAFPLAVVKEVASVIEAYAPKEFILGYRISPEEIHGEMVGYTYKESMTLIAEVATYGFDYISLSIWGGYDSKPQGSDQSYGQLFKEVVGKDTQILLVGSVFTEAAASEAVEKHTDLIGVGRGTLIDPKFGQKIKEGRGHDIVSEISPQQLENTYWTKGLRQAFSREDSLGLPPLPGQSSIQTS</sequence>
<feature type="domain" description="NADH:flavin oxidoreductase/NADH oxidase N-terminal" evidence="3">
    <location>
        <begin position="16"/>
        <end position="337"/>
    </location>
</feature>
<dbReference type="SMR" id="A0A1S1XTT1"/>
<dbReference type="GO" id="GO:0016491">
    <property type="term" value="F:oxidoreductase activity"/>
    <property type="evidence" value="ECO:0007669"/>
    <property type="project" value="UniProtKB-KW"/>
</dbReference>
<dbReference type="CDD" id="cd04735">
    <property type="entry name" value="OYE_like_4_FMN"/>
    <property type="match status" value="1"/>
</dbReference>
<dbReference type="Pfam" id="PF00724">
    <property type="entry name" value="Oxidored_FMN"/>
    <property type="match status" value="1"/>
</dbReference>
<protein>
    <submittedName>
        <fullName evidence="4">NADH-dependent oxidoreductase</fullName>
    </submittedName>
</protein>